<reference evidence="2 3" key="1">
    <citation type="submission" date="2017-04" db="EMBL/GenBank/DDBJ databases">
        <title>Genome Sequence of the Model Brown-Rot Fungus Postia placenta SB12.</title>
        <authorList>
            <consortium name="DOE Joint Genome Institute"/>
            <person name="Gaskell J."/>
            <person name="Kersten P."/>
            <person name="Larrondo L.F."/>
            <person name="Canessa P."/>
            <person name="Martinez D."/>
            <person name="Hibbett D."/>
            <person name="Schmoll M."/>
            <person name="Kubicek C.P."/>
            <person name="Martinez A.T."/>
            <person name="Yadav J."/>
            <person name="Master E."/>
            <person name="Magnuson J.K."/>
            <person name="James T."/>
            <person name="Yaver D."/>
            <person name="Berka R."/>
            <person name="Labutti K."/>
            <person name="Lipzen A."/>
            <person name="Aerts A."/>
            <person name="Barry K."/>
            <person name="Henrissat B."/>
            <person name="Blanchette R."/>
            <person name="Grigoriev I."/>
            <person name="Cullen D."/>
        </authorList>
    </citation>
    <scope>NUCLEOTIDE SEQUENCE [LARGE SCALE GENOMIC DNA]</scope>
    <source>
        <strain evidence="2 3">MAD-698-R-SB12</strain>
    </source>
</reference>
<accession>A0A1X6MRM7</accession>
<dbReference type="OrthoDB" id="1938591at2759"/>
<dbReference type="GeneID" id="36322817"/>
<evidence type="ECO:0000256" key="1">
    <source>
        <dbReference type="SAM" id="MobiDB-lite"/>
    </source>
</evidence>
<dbReference type="EMBL" id="KZ110603">
    <property type="protein sequence ID" value="OSX59031.1"/>
    <property type="molecule type" value="Genomic_DNA"/>
</dbReference>
<feature type="compositionally biased region" description="Low complexity" evidence="1">
    <location>
        <begin position="132"/>
        <end position="156"/>
    </location>
</feature>
<dbReference type="AlphaFoldDB" id="A0A1X6MRM7"/>
<dbReference type="RefSeq" id="XP_024335825.1">
    <property type="nucleotide sequence ID" value="XM_024477867.1"/>
</dbReference>
<name>A0A1X6MRM7_9APHY</name>
<protein>
    <submittedName>
        <fullName evidence="2">Uncharacterized protein</fullName>
    </submittedName>
</protein>
<sequence length="211" mass="22208">MRTEWEDSTDVLVKKDDSVDHIQNEADACQFVETVMSDLEQIFSTPEGADAVSLAGISISETLEHILKGITSSTESTDASSSSGGYSDALDLSGFSSTPPKLDGCEEYFDFSSFGPGEDEMASKAPTPDLVPASSTNPSPGSGSGSDIESGHGSSSFDSAKIAGVDGDDSEILRLGMWQEVDGGLGAYFNPSDMWKWDGPMPSADGWAMFT</sequence>
<gene>
    <name evidence="2" type="ORF">POSPLADRAFT_1041231</name>
</gene>
<dbReference type="STRING" id="670580.A0A1X6MRM7"/>
<evidence type="ECO:0000313" key="2">
    <source>
        <dbReference type="EMBL" id="OSX59031.1"/>
    </source>
</evidence>
<dbReference type="Proteomes" id="UP000194127">
    <property type="component" value="Unassembled WGS sequence"/>
</dbReference>
<proteinExistence type="predicted"/>
<feature type="region of interest" description="Disordered" evidence="1">
    <location>
        <begin position="116"/>
        <end position="163"/>
    </location>
</feature>
<keyword evidence="3" id="KW-1185">Reference proteome</keyword>
<evidence type="ECO:0000313" key="3">
    <source>
        <dbReference type="Proteomes" id="UP000194127"/>
    </source>
</evidence>
<organism evidence="2 3">
    <name type="scientific">Postia placenta MAD-698-R-SB12</name>
    <dbReference type="NCBI Taxonomy" id="670580"/>
    <lineage>
        <taxon>Eukaryota</taxon>
        <taxon>Fungi</taxon>
        <taxon>Dikarya</taxon>
        <taxon>Basidiomycota</taxon>
        <taxon>Agaricomycotina</taxon>
        <taxon>Agaricomycetes</taxon>
        <taxon>Polyporales</taxon>
        <taxon>Adustoporiaceae</taxon>
        <taxon>Rhodonia</taxon>
    </lineage>
</organism>